<protein>
    <submittedName>
        <fullName evidence="2">DinB family protein</fullName>
    </submittedName>
</protein>
<proteinExistence type="predicted"/>
<dbReference type="EMBL" id="WNXC01000009">
    <property type="protein sequence ID" value="MBB2151264.1"/>
    <property type="molecule type" value="Genomic_DNA"/>
</dbReference>
<organism evidence="2 3">
    <name type="scientific">Pedobacter gandavensis</name>
    <dbReference type="NCBI Taxonomy" id="2679963"/>
    <lineage>
        <taxon>Bacteria</taxon>
        <taxon>Pseudomonadati</taxon>
        <taxon>Bacteroidota</taxon>
        <taxon>Sphingobacteriia</taxon>
        <taxon>Sphingobacteriales</taxon>
        <taxon>Sphingobacteriaceae</taxon>
        <taxon>Pedobacter</taxon>
    </lineage>
</organism>
<name>A0ABR6F178_9SPHI</name>
<evidence type="ECO:0000313" key="3">
    <source>
        <dbReference type="Proteomes" id="UP000636110"/>
    </source>
</evidence>
<feature type="domain" description="DinB-like" evidence="1">
    <location>
        <begin position="18"/>
        <end position="145"/>
    </location>
</feature>
<accession>A0ABR6F178</accession>
<gene>
    <name evidence="2" type="ORF">GM920_20360</name>
</gene>
<keyword evidence="3" id="KW-1185">Reference proteome</keyword>
<dbReference type="SUPFAM" id="SSF109854">
    <property type="entry name" value="DinB/YfiT-like putative metalloenzymes"/>
    <property type="match status" value="1"/>
</dbReference>
<evidence type="ECO:0000313" key="2">
    <source>
        <dbReference type="EMBL" id="MBB2151264.1"/>
    </source>
</evidence>
<evidence type="ECO:0000259" key="1">
    <source>
        <dbReference type="Pfam" id="PF12867"/>
    </source>
</evidence>
<dbReference type="InterPro" id="IPR024775">
    <property type="entry name" value="DinB-like"/>
</dbReference>
<dbReference type="RefSeq" id="WP_182960959.1">
    <property type="nucleotide sequence ID" value="NZ_WNXC01000009.1"/>
</dbReference>
<dbReference type="Gene3D" id="1.20.120.450">
    <property type="entry name" value="dinb family like domain"/>
    <property type="match status" value="1"/>
</dbReference>
<comment type="caution">
    <text evidence="2">The sequence shown here is derived from an EMBL/GenBank/DDBJ whole genome shotgun (WGS) entry which is preliminary data.</text>
</comment>
<sequence>MKNSLQLERLIYLCDTIPSLLTELSETELSYKPLPDKWSKKEILGHLIDSATCNHQRFVRAQFETLPTIVYDQNNWNAFSHYQLMDCKQLILFWSTYNRHLVELIHFIDLENLEKRCLTGGGEQHTIAWLFNDYVTHLEYHLRQILKY</sequence>
<dbReference type="Proteomes" id="UP000636110">
    <property type="component" value="Unassembled WGS sequence"/>
</dbReference>
<dbReference type="InterPro" id="IPR034660">
    <property type="entry name" value="DinB/YfiT-like"/>
</dbReference>
<reference evidence="2 3" key="1">
    <citation type="submission" date="2019-11" db="EMBL/GenBank/DDBJ databases">
        <title>Description of Pedobacter sp. LMG 31462T.</title>
        <authorList>
            <person name="Carlier A."/>
            <person name="Qi S."/>
            <person name="Vandamme P."/>
        </authorList>
    </citation>
    <scope>NUCLEOTIDE SEQUENCE [LARGE SCALE GENOMIC DNA]</scope>
    <source>
        <strain evidence="2 3">LMG 31462</strain>
    </source>
</reference>
<dbReference type="Pfam" id="PF12867">
    <property type="entry name" value="DinB_2"/>
    <property type="match status" value="1"/>
</dbReference>